<dbReference type="PANTHER" id="PTHR39419:SF1">
    <property type="entry name" value="SLL0814 PROTEIN"/>
    <property type="match status" value="1"/>
</dbReference>
<gene>
    <name evidence="2" type="ORF">HGMM_F33H03C04</name>
</gene>
<feature type="transmembrane region" description="Helical" evidence="1">
    <location>
        <begin position="185"/>
        <end position="205"/>
    </location>
</feature>
<accession>H5SIK9</accession>
<dbReference type="Pfam" id="PF04240">
    <property type="entry name" value="Caroten_synth"/>
    <property type="match status" value="1"/>
</dbReference>
<reference evidence="2" key="1">
    <citation type="journal article" date="2005" name="Environ. Microbiol.">
        <title>Genetic and functional properties of uncultivated thermophilic crenarchaeotes from a subsurface gold mine as revealed by analysis of genome fragments.</title>
        <authorList>
            <person name="Nunoura T."/>
            <person name="Hirayama H."/>
            <person name="Takami H."/>
            <person name="Oida H."/>
            <person name="Nishi S."/>
            <person name="Shimamura S."/>
            <person name="Suzuki Y."/>
            <person name="Inagaki F."/>
            <person name="Takai K."/>
            <person name="Nealson K.H."/>
            <person name="Horikoshi K."/>
        </authorList>
    </citation>
    <scope>NUCLEOTIDE SEQUENCE</scope>
</reference>
<dbReference type="EMBL" id="AP011735">
    <property type="protein sequence ID" value="BAL55995.1"/>
    <property type="molecule type" value="Genomic_DNA"/>
</dbReference>
<reference evidence="2" key="2">
    <citation type="journal article" date="2012" name="PLoS ONE">
        <title>A Deeply Branching Thermophilic Bacterium with an Ancient Acetyl-CoA Pathway Dominates a Subsurface Ecosystem.</title>
        <authorList>
            <person name="Takami H."/>
            <person name="Noguchi H."/>
            <person name="Takaki Y."/>
            <person name="Uchiyama I."/>
            <person name="Toyoda A."/>
            <person name="Nishi S."/>
            <person name="Chee G.-J."/>
            <person name="Arai W."/>
            <person name="Nunoura T."/>
            <person name="Itoh T."/>
            <person name="Hattori M."/>
            <person name="Takai K."/>
        </authorList>
    </citation>
    <scope>NUCLEOTIDE SEQUENCE</scope>
</reference>
<evidence type="ECO:0000256" key="1">
    <source>
        <dbReference type="SAM" id="Phobius"/>
    </source>
</evidence>
<feature type="transmembrane region" description="Helical" evidence="1">
    <location>
        <begin position="94"/>
        <end position="111"/>
    </location>
</feature>
<organism evidence="2">
    <name type="scientific">uncultured Bacteroidota bacterium</name>
    <dbReference type="NCBI Taxonomy" id="152509"/>
    <lineage>
        <taxon>Bacteria</taxon>
        <taxon>Pseudomonadati</taxon>
        <taxon>Bacteroidota</taxon>
        <taxon>environmental samples</taxon>
    </lineage>
</organism>
<protein>
    <submittedName>
        <fullName evidence="2">Hypothetical conserved protein</fullName>
    </submittedName>
</protein>
<dbReference type="InterPro" id="IPR007354">
    <property type="entry name" value="CruF-like"/>
</dbReference>
<sequence>MFLRRYGEMLFLWVAAAVIALFPHRVLVQLLGAALIGFASEIIGVRYGVPYGAYHYTPTLGASVGGVPLAMVAAWFVLLSYAWQRASGLTRSLWTARLLAALLMVAFDLLIDPVAIGPMKLWVWQESGPYYGVPLVNFFGWFAVSYVSLLFVRAPLPSDYRAAHLVGVAVLTFFVVLALRNGLLAAASVGAVLIGVDVLCSWRCWQQYFAAAVKRVELLLRLR</sequence>
<keyword evidence="1" id="KW-0812">Transmembrane</keyword>
<feature type="transmembrane region" description="Helical" evidence="1">
    <location>
        <begin position="162"/>
        <end position="179"/>
    </location>
</feature>
<keyword evidence="1" id="KW-1133">Transmembrane helix</keyword>
<feature type="transmembrane region" description="Helical" evidence="1">
    <location>
        <begin position="63"/>
        <end position="82"/>
    </location>
</feature>
<keyword evidence="1" id="KW-0472">Membrane</keyword>
<proteinExistence type="predicted"/>
<feature type="transmembrane region" description="Helical" evidence="1">
    <location>
        <begin position="131"/>
        <end position="150"/>
    </location>
</feature>
<evidence type="ECO:0000313" key="2">
    <source>
        <dbReference type="EMBL" id="BAL55995.1"/>
    </source>
</evidence>
<dbReference type="AlphaFoldDB" id="H5SIK9"/>
<name>H5SIK9_9BACT</name>
<dbReference type="PANTHER" id="PTHR39419">
    <property type="entry name" value="SLL0814 PROTEIN"/>
    <property type="match status" value="1"/>
</dbReference>